<gene>
    <name evidence="2" type="ORF">JFT45_21915</name>
</gene>
<evidence type="ECO:0000313" key="3">
    <source>
        <dbReference type="Proteomes" id="UP000658390"/>
    </source>
</evidence>
<dbReference type="Proteomes" id="UP000658390">
    <property type="component" value="Unassembled WGS sequence"/>
</dbReference>
<protein>
    <submittedName>
        <fullName evidence="2">Uncharacterized protein</fullName>
    </submittedName>
</protein>
<proteinExistence type="predicted"/>
<accession>A0A8I1FXR4</accession>
<feature type="region of interest" description="Disordered" evidence="1">
    <location>
        <begin position="1"/>
        <end position="24"/>
    </location>
</feature>
<dbReference type="RefSeq" id="WP_108184754.1">
    <property type="nucleotide sequence ID" value="NZ_JAEKCZ010000026.1"/>
</dbReference>
<reference evidence="2" key="1">
    <citation type="submission" date="2020-12" db="EMBL/GenBank/DDBJ databases">
        <title>Antibiotic resistance and phylogeny of Pseudomonas spp. isolated over three decades from chicken meat in the Norwegian food chain.</title>
        <authorList>
            <person name="Moen B."/>
        </authorList>
    </citation>
    <scope>NUCLEOTIDE SEQUENCE</scope>
    <source>
        <strain evidence="2">MF6762</strain>
    </source>
</reference>
<dbReference type="AlphaFoldDB" id="A0A8I1FXR4"/>
<evidence type="ECO:0000256" key="1">
    <source>
        <dbReference type="SAM" id="MobiDB-lite"/>
    </source>
</evidence>
<name>A0A8I1FXR4_9PSED</name>
<evidence type="ECO:0000313" key="2">
    <source>
        <dbReference type="EMBL" id="MBJ2259160.1"/>
    </source>
</evidence>
<dbReference type="EMBL" id="JAEKCZ010000026">
    <property type="protein sequence ID" value="MBJ2259160.1"/>
    <property type="molecule type" value="Genomic_DNA"/>
</dbReference>
<comment type="caution">
    <text evidence="2">The sequence shown here is derived from an EMBL/GenBank/DDBJ whole genome shotgun (WGS) entry which is preliminary data.</text>
</comment>
<sequence>MQDERFQLRPSSSTTKPWLIEDTHADPAEDPVIYHFPSKKKAADFKRMMDSEHAAVREGV</sequence>
<organism evidence="2 3">
    <name type="scientific">Pseudomonas psychrophila</name>
    <dbReference type="NCBI Taxonomy" id="122355"/>
    <lineage>
        <taxon>Bacteria</taxon>
        <taxon>Pseudomonadati</taxon>
        <taxon>Pseudomonadota</taxon>
        <taxon>Gammaproteobacteria</taxon>
        <taxon>Pseudomonadales</taxon>
        <taxon>Pseudomonadaceae</taxon>
        <taxon>Pseudomonas</taxon>
    </lineage>
</organism>